<protein>
    <recommendedName>
        <fullName evidence="3">DUF4349 domain-containing protein</fullName>
    </recommendedName>
</protein>
<organism evidence="4 5">
    <name type="scientific">Herpetosiphon geysericola</name>
    <dbReference type="NCBI Taxonomy" id="70996"/>
    <lineage>
        <taxon>Bacteria</taxon>
        <taxon>Bacillati</taxon>
        <taxon>Chloroflexota</taxon>
        <taxon>Chloroflexia</taxon>
        <taxon>Herpetosiphonales</taxon>
        <taxon>Herpetosiphonaceae</taxon>
        <taxon>Herpetosiphon</taxon>
    </lineage>
</organism>
<keyword evidence="5" id="KW-1185">Reference proteome</keyword>
<gene>
    <name evidence="4" type="ORF">SE18_12105</name>
</gene>
<accession>A0A0N8GRK0</accession>
<evidence type="ECO:0000259" key="3">
    <source>
        <dbReference type="Pfam" id="PF14257"/>
    </source>
</evidence>
<evidence type="ECO:0000256" key="1">
    <source>
        <dbReference type="SAM" id="MobiDB-lite"/>
    </source>
</evidence>
<dbReference type="STRING" id="70996.SE18_12105"/>
<dbReference type="OrthoDB" id="5381491at2"/>
<name>A0A0N8GRK0_9CHLR</name>
<dbReference type="EMBL" id="LGKP01000021">
    <property type="protein sequence ID" value="KPL86714.1"/>
    <property type="molecule type" value="Genomic_DNA"/>
</dbReference>
<dbReference type="Proteomes" id="UP000050277">
    <property type="component" value="Unassembled WGS sequence"/>
</dbReference>
<feature type="domain" description="DUF4349" evidence="3">
    <location>
        <begin position="114"/>
        <end position="347"/>
    </location>
</feature>
<proteinExistence type="predicted"/>
<feature type="compositionally biased region" description="Low complexity" evidence="1">
    <location>
        <begin position="99"/>
        <end position="111"/>
    </location>
</feature>
<feature type="transmembrane region" description="Helical" evidence="2">
    <location>
        <begin position="326"/>
        <end position="347"/>
    </location>
</feature>
<comment type="caution">
    <text evidence="4">The sequence shown here is derived from an EMBL/GenBank/DDBJ whole genome shotgun (WGS) entry which is preliminary data.</text>
</comment>
<dbReference type="InterPro" id="IPR025645">
    <property type="entry name" value="DUF4349"/>
</dbReference>
<evidence type="ECO:0000313" key="5">
    <source>
        <dbReference type="Proteomes" id="UP000050277"/>
    </source>
</evidence>
<sequence>MLAQIRSRKRLLAIGAAVLVVFFIVTQVFNGSSNAGQKLQTVSNALEPSNREAMPESSTDLYRQDSANSEMLLSQSPESTGSTALGGAAAPTDSEGKTQQPQQPNAAPSQATERLVIKNANVEALIDYKQMRLASTQIENMVLRLGGFIVSTDDASSNDEAQAYISLAFRVPADQFEKALNAFEENKLEVVRREVSGQDVTEEFVDNQSRLANLEATAARIRELLAKAETIADTITINETLAQYESQIEVIKGRQKFLSDSASMSLVTLMIRPKATEYNIFTTLDIGQNVRNALARAEKPAWTPLAAASGAWDDVLAIGKDLAETLVVWAVWLPIWLPLLLVAWFGWRKWRKYSQSQNTPINSPNPTVNQP</sequence>
<dbReference type="Pfam" id="PF14257">
    <property type="entry name" value="DUF4349"/>
    <property type="match status" value="1"/>
</dbReference>
<dbReference type="RefSeq" id="WP_054534716.1">
    <property type="nucleotide sequence ID" value="NZ_LGKP01000021.1"/>
</dbReference>
<dbReference type="AlphaFoldDB" id="A0A0N8GRK0"/>
<keyword evidence="2" id="KW-0812">Transmembrane</keyword>
<feature type="region of interest" description="Disordered" evidence="1">
    <location>
        <begin position="70"/>
        <end position="112"/>
    </location>
</feature>
<evidence type="ECO:0000313" key="4">
    <source>
        <dbReference type="EMBL" id="KPL86714.1"/>
    </source>
</evidence>
<keyword evidence="2" id="KW-1133">Transmembrane helix</keyword>
<evidence type="ECO:0000256" key="2">
    <source>
        <dbReference type="SAM" id="Phobius"/>
    </source>
</evidence>
<keyword evidence="2" id="KW-0472">Membrane</keyword>
<feature type="compositionally biased region" description="Low complexity" evidence="1">
    <location>
        <begin position="79"/>
        <end position="90"/>
    </location>
</feature>
<reference evidence="4 5" key="1">
    <citation type="submission" date="2015-07" db="EMBL/GenBank/DDBJ databases">
        <title>Whole genome sequence of Herpetosiphon geysericola DSM 7119.</title>
        <authorList>
            <person name="Hemp J."/>
            <person name="Ward L.M."/>
            <person name="Pace L.A."/>
            <person name="Fischer W.W."/>
        </authorList>
    </citation>
    <scope>NUCLEOTIDE SEQUENCE [LARGE SCALE GENOMIC DNA]</scope>
    <source>
        <strain evidence="4 5">DSM 7119</strain>
    </source>
</reference>